<evidence type="ECO:0000313" key="2">
    <source>
        <dbReference type="Proteomes" id="UP000177167"/>
    </source>
</evidence>
<accession>A0A1F8F7N0</accession>
<evidence type="ECO:0000313" key="1">
    <source>
        <dbReference type="EMBL" id="OGN09153.1"/>
    </source>
</evidence>
<protein>
    <submittedName>
        <fullName evidence="1">Uncharacterized protein</fullName>
    </submittedName>
</protein>
<proteinExistence type="predicted"/>
<sequence length="66" mass="7408">MEVEDVRENDYVFLTREATKALPELASKMAIGGVIKKIDDKGVAEVEITRVERIHISKLTLDDPIP</sequence>
<dbReference type="EMBL" id="MGJP01000042">
    <property type="protein sequence ID" value="OGN09153.1"/>
    <property type="molecule type" value="Genomic_DNA"/>
</dbReference>
<reference evidence="1 2" key="1">
    <citation type="journal article" date="2016" name="Nat. Commun.">
        <title>Thousands of microbial genomes shed light on interconnected biogeochemical processes in an aquifer system.</title>
        <authorList>
            <person name="Anantharaman K."/>
            <person name="Brown C.T."/>
            <person name="Hug L.A."/>
            <person name="Sharon I."/>
            <person name="Castelle C.J."/>
            <person name="Probst A.J."/>
            <person name="Thomas B.C."/>
            <person name="Singh A."/>
            <person name="Wilkins M.J."/>
            <person name="Karaoz U."/>
            <person name="Brodie E.L."/>
            <person name="Williams K.H."/>
            <person name="Hubbard S.S."/>
            <person name="Banfield J.F."/>
        </authorList>
    </citation>
    <scope>NUCLEOTIDE SEQUENCE [LARGE SCALE GENOMIC DNA]</scope>
</reference>
<dbReference type="AlphaFoldDB" id="A0A1F8F7N0"/>
<organism evidence="1 2">
    <name type="scientific">Candidatus Yanofskybacteria bacterium RIFCSPHIGHO2_02_FULL_41_11</name>
    <dbReference type="NCBI Taxonomy" id="1802675"/>
    <lineage>
        <taxon>Bacteria</taxon>
        <taxon>Candidatus Yanofskyibacteriota</taxon>
    </lineage>
</organism>
<name>A0A1F8F7N0_9BACT</name>
<comment type="caution">
    <text evidence="1">The sequence shown here is derived from an EMBL/GenBank/DDBJ whole genome shotgun (WGS) entry which is preliminary data.</text>
</comment>
<gene>
    <name evidence="1" type="ORF">A3J46_03495</name>
</gene>
<dbReference type="Proteomes" id="UP000177167">
    <property type="component" value="Unassembled WGS sequence"/>
</dbReference>